<organism evidence="2 3">
    <name type="scientific">Colletotrichum higginsianum (strain IMI 349063)</name>
    <name type="common">Crucifer anthracnose fungus</name>
    <dbReference type="NCBI Taxonomy" id="759273"/>
    <lineage>
        <taxon>Eukaryota</taxon>
        <taxon>Fungi</taxon>
        <taxon>Dikarya</taxon>
        <taxon>Ascomycota</taxon>
        <taxon>Pezizomycotina</taxon>
        <taxon>Sordariomycetes</taxon>
        <taxon>Hypocreomycetidae</taxon>
        <taxon>Glomerellales</taxon>
        <taxon>Glomerellaceae</taxon>
        <taxon>Colletotrichum</taxon>
        <taxon>Colletotrichum destructivum species complex</taxon>
    </lineage>
</organism>
<dbReference type="PANTHER" id="PTHR33606">
    <property type="entry name" value="PROTEIN YCII"/>
    <property type="match status" value="1"/>
</dbReference>
<dbReference type="RefSeq" id="XP_018155696.1">
    <property type="nucleotide sequence ID" value="XM_018303673.1"/>
</dbReference>
<proteinExistence type="predicted"/>
<reference evidence="3" key="1">
    <citation type="journal article" date="2017" name="BMC Genomics">
        <title>Gapless genome assembly of Colletotrichum higginsianum reveals chromosome structure and association of transposable elements with secondary metabolite gene clusters.</title>
        <authorList>
            <person name="Dallery J.-F."/>
            <person name="Lapalu N."/>
            <person name="Zampounis A."/>
            <person name="Pigne S."/>
            <person name="Luyten I."/>
            <person name="Amselem J."/>
            <person name="Wittenberg A.H.J."/>
            <person name="Zhou S."/>
            <person name="de Queiroz M.V."/>
            <person name="Robin G.P."/>
            <person name="Auger A."/>
            <person name="Hainaut M."/>
            <person name="Henrissat B."/>
            <person name="Kim K.-T."/>
            <person name="Lee Y.-H."/>
            <person name="Lespinet O."/>
            <person name="Schwartz D.C."/>
            <person name="Thon M.R."/>
            <person name="O'Connell R.J."/>
        </authorList>
    </citation>
    <scope>NUCLEOTIDE SEQUENCE [LARGE SCALE GENOMIC DNA]</scope>
    <source>
        <strain evidence="3">IMI 349063</strain>
    </source>
</reference>
<dbReference type="PANTHER" id="PTHR33606:SF3">
    <property type="entry name" value="PROTEIN YCII"/>
    <property type="match status" value="1"/>
</dbReference>
<evidence type="ECO:0000313" key="2">
    <source>
        <dbReference type="EMBL" id="OBR07178.1"/>
    </source>
</evidence>
<dbReference type="Proteomes" id="UP000092177">
    <property type="component" value="Chromosome 6"/>
</dbReference>
<dbReference type="GeneID" id="28867780"/>
<accession>A0A1B7Y5A6</accession>
<protein>
    <submittedName>
        <fullName evidence="2">Ycii-related domain protein</fullName>
    </submittedName>
</protein>
<evidence type="ECO:0000259" key="1">
    <source>
        <dbReference type="Pfam" id="PF03795"/>
    </source>
</evidence>
<dbReference type="InterPro" id="IPR051807">
    <property type="entry name" value="Sec-metab_biosynth-assoc"/>
</dbReference>
<dbReference type="InterPro" id="IPR005545">
    <property type="entry name" value="YCII"/>
</dbReference>
<name>A0A1B7Y5A6_COLHI</name>
<evidence type="ECO:0000313" key="3">
    <source>
        <dbReference type="Proteomes" id="UP000092177"/>
    </source>
</evidence>
<keyword evidence="3" id="KW-1185">Reference proteome</keyword>
<dbReference type="InterPro" id="IPR011008">
    <property type="entry name" value="Dimeric_a/b-barrel"/>
</dbReference>
<dbReference type="VEuPathDB" id="FungiDB:CH63R_08699"/>
<feature type="domain" description="YCII-related" evidence="1">
    <location>
        <begin position="38"/>
        <end position="131"/>
    </location>
</feature>
<dbReference type="AlphaFoldDB" id="A0A1B7Y5A6"/>
<dbReference type="EMBL" id="LTAN01000006">
    <property type="protein sequence ID" value="OBR07178.1"/>
    <property type="molecule type" value="Genomic_DNA"/>
</dbReference>
<dbReference type="KEGG" id="chig:CH63R_08699"/>
<comment type="caution">
    <text evidence="2">The sequence shown here is derived from an EMBL/GenBank/DDBJ whole genome shotgun (WGS) entry which is preliminary data.</text>
</comment>
<dbReference type="SUPFAM" id="SSF54909">
    <property type="entry name" value="Dimeric alpha+beta barrel"/>
    <property type="match status" value="1"/>
</dbReference>
<gene>
    <name evidence="2" type="ORF">CH63R_08699</name>
</gene>
<dbReference type="Gene3D" id="3.30.70.1060">
    <property type="entry name" value="Dimeric alpha+beta barrel"/>
    <property type="match status" value="1"/>
</dbReference>
<dbReference type="OrthoDB" id="4828102at2759"/>
<sequence length="140" mass="15574">MASRHATSAFLRCTSRRFSLGRPSGCRGMATTSTKSEWLVIIPDKPGSLATRFAVRSTHLKGVQPFRDSGVWKMGGPILHELPANEEPSSLKVLGSTIVCVAESKEEIMEMLKRDVYVDRGVWDLERVQMWPVSLVMAIL</sequence>
<dbReference type="Pfam" id="PF03795">
    <property type="entry name" value="YCII"/>
    <property type="match status" value="1"/>
</dbReference>